<dbReference type="Pfam" id="PF24883">
    <property type="entry name" value="NPHP3_N"/>
    <property type="match status" value="1"/>
</dbReference>
<dbReference type="PANTHER" id="PTHR10039:SF17">
    <property type="entry name" value="FUNGAL STAND N-TERMINAL GOODBYE DOMAIN-CONTAINING PROTEIN-RELATED"/>
    <property type="match status" value="1"/>
</dbReference>
<dbReference type="InterPro" id="IPR031359">
    <property type="entry name" value="NACHT_N"/>
</dbReference>
<dbReference type="EMBL" id="KV878216">
    <property type="protein sequence ID" value="OJJ31332.1"/>
    <property type="molecule type" value="Genomic_DNA"/>
</dbReference>
<dbReference type="InterPro" id="IPR056884">
    <property type="entry name" value="NPHP3-like_N"/>
</dbReference>
<dbReference type="AlphaFoldDB" id="A0A1L9R8T2"/>
<proteinExistence type="predicted"/>
<evidence type="ECO:0000313" key="6">
    <source>
        <dbReference type="Proteomes" id="UP000184383"/>
    </source>
</evidence>
<evidence type="ECO:0000259" key="3">
    <source>
        <dbReference type="Pfam" id="PF17100"/>
    </source>
</evidence>
<dbReference type="InterPro" id="IPR011990">
    <property type="entry name" value="TPR-like_helical_dom_sf"/>
</dbReference>
<dbReference type="SUPFAM" id="SSF52540">
    <property type="entry name" value="P-loop containing nucleoside triphosphate hydrolases"/>
    <property type="match status" value="1"/>
</dbReference>
<dbReference type="STRING" id="1073089.A0A1L9R8T2"/>
<protein>
    <submittedName>
        <fullName evidence="5">Uncharacterized protein</fullName>
    </submittedName>
</protein>
<dbReference type="Gene3D" id="1.25.40.10">
    <property type="entry name" value="Tetratricopeptide repeat domain"/>
    <property type="match status" value="1"/>
</dbReference>
<keyword evidence="6" id="KW-1185">Reference proteome</keyword>
<evidence type="ECO:0000259" key="4">
    <source>
        <dbReference type="Pfam" id="PF24883"/>
    </source>
</evidence>
<reference evidence="6" key="1">
    <citation type="journal article" date="2017" name="Genome Biol.">
        <title>Comparative genomics reveals high biological diversity and specific adaptations in the industrially and medically important fungal genus Aspergillus.</title>
        <authorList>
            <person name="de Vries R.P."/>
            <person name="Riley R."/>
            <person name="Wiebenga A."/>
            <person name="Aguilar-Osorio G."/>
            <person name="Amillis S."/>
            <person name="Uchima C.A."/>
            <person name="Anderluh G."/>
            <person name="Asadollahi M."/>
            <person name="Askin M."/>
            <person name="Barry K."/>
            <person name="Battaglia E."/>
            <person name="Bayram O."/>
            <person name="Benocci T."/>
            <person name="Braus-Stromeyer S.A."/>
            <person name="Caldana C."/>
            <person name="Canovas D."/>
            <person name="Cerqueira G.C."/>
            <person name="Chen F."/>
            <person name="Chen W."/>
            <person name="Choi C."/>
            <person name="Clum A."/>
            <person name="Dos Santos R.A."/>
            <person name="Damasio A.R."/>
            <person name="Diallinas G."/>
            <person name="Emri T."/>
            <person name="Fekete E."/>
            <person name="Flipphi M."/>
            <person name="Freyberg S."/>
            <person name="Gallo A."/>
            <person name="Gournas C."/>
            <person name="Habgood R."/>
            <person name="Hainaut M."/>
            <person name="Harispe M.L."/>
            <person name="Henrissat B."/>
            <person name="Hilden K.S."/>
            <person name="Hope R."/>
            <person name="Hossain A."/>
            <person name="Karabika E."/>
            <person name="Karaffa L."/>
            <person name="Karanyi Z."/>
            <person name="Krasevec N."/>
            <person name="Kuo A."/>
            <person name="Kusch H."/>
            <person name="LaButti K."/>
            <person name="Lagendijk E.L."/>
            <person name="Lapidus A."/>
            <person name="Levasseur A."/>
            <person name="Lindquist E."/>
            <person name="Lipzen A."/>
            <person name="Logrieco A.F."/>
            <person name="MacCabe A."/>
            <person name="Maekelae M.R."/>
            <person name="Malavazi I."/>
            <person name="Melin P."/>
            <person name="Meyer V."/>
            <person name="Mielnichuk N."/>
            <person name="Miskei M."/>
            <person name="Molnar A.P."/>
            <person name="Mule G."/>
            <person name="Ngan C.Y."/>
            <person name="Orejas M."/>
            <person name="Orosz E."/>
            <person name="Ouedraogo J.P."/>
            <person name="Overkamp K.M."/>
            <person name="Park H.-S."/>
            <person name="Perrone G."/>
            <person name="Piumi F."/>
            <person name="Punt P.J."/>
            <person name="Ram A.F."/>
            <person name="Ramon A."/>
            <person name="Rauscher S."/>
            <person name="Record E."/>
            <person name="Riano-Pachon D.M."/>
            <person name="Robert V."/>
            <person name="Roehrig J."/>
            <person name="Ruller R."/>
            <person name="Salamov A."/>
            <person name="Salih N.S."/>
            <person name="Samson R.A."/>
            <person name="Sandor E."/>
            <person name="Sanguinetti M."/>
            <person name="Schuetze T."/>
            <person name="Sepcic K."/>
            <person name="Shelest E."/>
            <person name="Sherlock G."/>
            <person name="Sophianopoulou V."/>
            <person name="Squina F.M."/>
            <person name="Sun H."/>
            <person name="Susca A."/>
            <person name="Todd R.B."/>
            <person name="Tsang A."/>
            <person name="Unkles S.E."/>
            <person name="van de Wiele N."/>
            <person name="van Rossen-Uffink D."/>
            <person name="Oliveira J.V."/>
            <person name="Vesth T.C."/>
            <person name="Visser J."/>
            <person name="Yu J.-H."/>
            <person name="Zhou M."/>
            <person name="Andersen M.R."/>
            <person name="Archer D.B."/>
            <person name="Baker S.E."/>
            <person name="Benoit I."/>
            <person name="Brakhage A.A."/>
            <person name="Braus G.H."/>
            <person name="Fischer R."/>
            <person name="Frisvad J.C."/>
            <person name="Goldman G.H."/>
            <person name="Houbraken J."/>
            <person name="Oakley B."/>
            <person name="Pocsi I."/>
            <person name="Scazzocchio C."/>
            <person name="Seiboth B."/>
            <person name="vanKuyk P.A."/>
            <person name="Wortman J."/>
            <person name="Dyer P.S."/>
            <person name="Grigoriev I.V."/>
        </authorList>
    </citation>
    <scope>NUCLEOTIDE SEQUENCE [LARGE SCALE GENOMIC DNA]</scope>
    <source>
        <strain evidence="6">DTO 134E9</strain>
    </source>
</reference>
<feature type="compositionally biased region" description="Basic and acidic residues" evidence="2">
    <location>
        <begin position="47"/>
        <end position="58"/>
    </location>
</feature>
<keyword evidence="1" id="KW-0677">Repeat</keyword>
<dbReference type="Gene3D" id="3.40.50.300">
    <property type="entry name" value="P-loop containing nucleotide triphosphate hydrolases"/>
    <property type="match status" value="1"/>
</dbReference>
<dbReference type="Proteomes" id="UP000184383">
    <property type="component" value="Unassembled WGS sequence"/>
</dbReference>
<gene>
    <name evidence="5" type="ORF">ASPWEDRAFT_176412</name>
</gene>
<accession>A0A1L9R8T2</accession>
<dbReference type="InterPro" id="IPR027417">
    <property type="entry name" value="P-loop_NTPase"/>
</dbReference>
<dbReference type="VEuPathDB" id="FungiDB:ASPWEDRAFT_176412"/>
<feature type="domain" description="Nephrocystin 3-like N-terminal" evidence="4">
    <location>
        <begin position="390"/>
        <end position="550"/>
    </location>
</feature>
<dbReference type="PANTHER" id="PTHR10039">
    <property type="entry name" value="AMELOGENIN"/>
    <property type="match status" value="1"/>
</dbReference>
<name>A0A1L9R8T2_ASPWE</name>
<dbReference type="GeneID" id="63747353"/>
<sequence>MGCRSWFARLRRKKTPKADEQPRQPGSSSPPRKEVELPPKPVQTASEPHELLLPDDTHTEEGSLVLAREIWNEAYEKLRADASTRSLVDEYEDTLHKRLLTLGINRPQVTKTSDEKGNVANELANLDDSDRKTLLETIANERLEDIKKHSKSQQVLEAVVGSANKITSVVGGALAACPPASFAWSAVCMTIVPAIGNNIDQIVENQEGLNYVVSKLPWYIQLIDLLHSSSWNHSDQFRRLSRTIRDEIVDLYKTLILYQLQSFRSYRHPVATLVKNTVRYHNWKQMKQDIEAAELQLDKGIKAHHNTSVQSKFDELVRETMSTRQILGHLFETHVKISNQVMGIGNKMMDLMEDKERHELISKFKPDPTQLNLSSYADSYRLISRPHADTLQGIYRHPMFQQWKNSQQGLLVLAAHPGTGKSVLAKAVAESEAKGTVVCSFFFKRTGHQQNRPDIAAGKIFHEFLKQLPEIDMLKPTLRTLDKEEIRHDSDTVWNLISMATSGPINHSVTIVLDALDECDPKHIESLLQQLKRYHARNPKPQVRFLVTTRPIPSIVRAFDQAIILDMDKDSICRQSISKDINRVTRDRFFEFVDAKGIENEGIRKKLLERLERHNDSTYLYMNLLFQYLKSRSRPLNQAKWIGIFEKVPETVSSAYHELLKGVDESKRGEVRAMLEITLAATRPLHLREMQTALLLYFDEYSADVCYMSDDSFKKLIHETCGFLLDIYEDRIYFIHLTVTDYLLSNERPAWLEGFSIEKCHQTLAKCCTAYLTQPPVTDMIKSERFMTAEQYAQAPLFIQFEYQQWFKKFPFGEYAFPMCIIHMRDSQEKQSPPAPLDIAQQFGPYLDLVVSIFCSCALLSHIAADEFKRALPVDYPARNYVLSALSQSLLERYNLIGGVSDLEYGINLAEAVRHQTVDDHPHLARRLGVLSQGRLWRYECTVNMEDLYPDRGLVLFRLASALRMRYLAKKNIDDINRAIDAIEAAVDAVKDTPGGHPDQANFLNTVAVCLFSRYAELRQLEDNNRAVDACEQGLACLPQDHLFQAFILNSLSYWLGERHKHVEWNDTDSLQDIKEAVALARKAVSIGWPVTFQPVYVQNLAVQLEGLYDTTGQIELLEEAIKNAQLATDTMKSNRILQSDFKVYLGQVRARYQMVQGELATISP</sequence>
<evidence type="ECO:0000313" key="5">
    <source>
        <dbReference type="EMBL" id="OJJ31332.1"/>
    </source>
</evidence>
<dbReference type="Pfam" id="PF17100">
    <property type="entry name" value="NACHT_N"/>
    <property type="match status" value="1"/>
</dbReference>
<feature type="region of interest" description="Disordered" evidence="2">
    <location>
        <begin position="1"/>
        <end position="58"/>
    </location>
</feature>
<dbReference type="OrthoDB" id="163438at2759"/>
<organism evidence="5 6">
    <name type="scientific">Aspergillus wentii DTO 134E9</name>
    <dbReference type="NCBI Taxonomy" id="1073089"/>
    <lineage>
        <taxon>Eukaryota</taxon>
        <taxon>Fungi</taxon>
        <taxon>Dikarya</taxon>
        <taxon>Ascomycota</taxon>
        <taxon>Pezizomycotina</taxon>
        <taxon>Eurotiomycetes</taxon>
        <taxon>Eurotiomycetidae</taxon>
        <taxon>Eurotiales</taxon>
        <taxon>Aspergillaceae</taxon>
        <taxon>Aspergillus</taxon>
        <taxon>Aspergillus subgen. Cremei</taxon>
    </lineage>
</organism>
<evidence type="ECO:0000256" key="1">
    <source>
        <dbReference type="ARBA" id="ARBA00022737"/>
    </source>
</evidence>
<feature type="domain" description="NWD NACHT-NTPase N-terminal" evidence="3">
    <location>
        <begin position="69"/>
        <end position="298"/>
    </location>
</feature>
<evidence type="ECO:0000256" key="2">
    <source>
        <dbReference type="SAM" id="MobiDB-lite"/>
    </source>
</evidence>
<dbReference type="RefSeq" id="XP_040685009.1">
    <property type="nucleotide sequence ID" value="XM_040831505.1"/>
</dbReference>